<evidence type="ECO:0000313" key="10">
    <source>
        <dbReference type="Proteomes" id="UP001465755"/>
    </source>
</evidence>
<dbReference type="InterPro" id="IPR003172">
    <property type="entry name" value="ML_dom"/>
</dbReference>
<dbReference type="AlphaFoldDB" id="A0AAW1PWK9"/>
<dbReference type="SUPFAM" id="SSF81296">
    <property type="entry name" value="E set domains"/>
    <property type="match status" value="1"/>
</dbReference>
<dbReference type="GO" id="GO:0032934">
    <property type="term" value="F:sterol binding"/>
    <property type="evidence" value="ECO:0007669"/>
    <property type="project" value="InterPro"/>
</dbReference>
<keyword evidence="5 7" id="KW-0732">Signal</keyword>
<comment type="caution">
    <text evidence="9">The sequence shown here is derived from an EMBL/GenBank/DDBJ whole genome shotgun (WGS) entry which is preliminary data.</text>
</comment>
<sequence>MRAALILALVCLTGAYAADFSYCNDYPNAAEIYNITTVPEMPTPGEPLYVTVIGDAAMTVQDSNVLVNLTLDAKPLLNTELSLCSVISCPVNQGPFDYTARTPALPDFTPAGDYVLTLNFTSTATPATQLLCVTVPFSIEK</sequence>
<dbReference type="SMART" id="SM00737">
    <property type="entry name" value="ML"/>
    <property type="match status" value="1"/>
</dbReference>
<keyword evidence="10" id="KW-1185">Reference proteome</keyword>
<feature type="chain" id="PRO_5043912309" description="MD-2-related lipid-recognition domain-containing protein" evidence="7">
    <location>
        <begin position="18"/>
        <end position="141"/>
    </location>
</feature>
<dbReference type="Proteomes" id="UP001465755">
    <property type="component" value="Unassembled WGS sequence"/>
</dbReference>
<comment type="subunit">
    <text evidence="3">Monomer.</text>
</comment>
<evidence type="ECO:0000256" key="7">
    <source>
        <dbReference type="SAM" id="SignalP"/>
    </source>
</evidence>
<dbReference type="PANTHER" id="PTHR11306:SF0">
    <property type="entry name" value="PHOSPHATIDYLGLYCEROL_PHOSPHATIDYLINOSITOL TRANSFER PROTEIN"/>
    <property type="match status" value="1"/>
</dbReference>
<gene>
    <name evidence="9" type="ORF">WJX73_007639</name>
</gene>
<name>A0AAW1PWK9_9CHLO</name>
<evidence type="ECO:0000256" key="4">
    <source>
        <dbReference type="ARBA" id="ARBA00022448"/>
    </source>
</evidence>
<comment type="similarity">
    <text evidence="2">Belongs to the NPC2 family.</text>
</comment>
<dbReference type="EMBL" id="JALJOQ010000007">
    <property type="protein sequence ID" value="KAK9812397.1"/>
    <property type="molecule type" value="Genomic_DNA"/>
</dbReference>
<dbReference type="InterPro" id="IPR039670">
    <property type="entry name" value="NPC2-like"/>
</dbReference>
<evidence type="ECO:0000256" key="1">
    <source>
        <dbReference type="ARBA" id="ARBA00002053"/>
    </source>
</evidence>
<dbReference type="InterPro" id="IPR014756">
    <property type="entry name" value="Ig_E-set"/>
</dbReference>
<keyword evidence="6" id="KW-0445">Lipid transport</keyword>
<comment type="function">
    <text evidence="1">Catalyzes the intermembrane transfer of phosphatidylglycerol and phosphatidylinositol.</text>
</comment>
<feature type="signal peptide" evidence="7">
    <location>
        <begin position="1"/>
        <end position="17"/>
    </location>
</feature>
<evidence type="ECO:0000259" key="8">
    <source>
        <dbReference type="SMART" id="SM00737"/>
    </source>
</evidence>
<organism evidence="9 10">
    <name type="scientific">Symbiochloris irregularis</name>
    <dbReference type="NCBI Taxonomy" id="706552"/>
    <lineage>
        <taxon>Eukaryota</taxon>
        <taxon>Viridiplantae</taxon>
        <taxon>Chlorophyta</taxon>
        <taxon>core chlorophytes</taxon>
        <taxon>Trebouxiophyceae</taxon>
        <taxon>Trebouxiales</taxon>
        <taxon>Trebouxiaceae</taxon>
        <taxon>Symbiochloris</taxon>
    </lineage>
</organism>
<feature type="domain" description="MD-2-related lipid-recognition" evidence="8">
    <location>
        <begin position="20"/>
        <end position="137"/>
    </location>
</feature>
<reference evidence="9 10" key="1">
    <citation type="journal article" date="2024" name="Nat. Commun.">
        <title>Phylogenomics reveals the evolutionary origins of lichenization in chlorophyte algae.</title>
        <authorList>
            <person name="Puginier C."/>
            <person name="Libourel C."/>
            <person name="Otte J."/>
            <person name="Skaloud P."/>
            <person name="Haon M."/>
            <person name="Grisel S."/>
            <person name="Petersen M."/>
            <person name="Berrin J.G."/>
            <person name="Delaux P.M."/>
            <person name="Dal Grande F."/>
            <person name="Keller J."/>
        </authorList>
    </citation>
    <scope>NUCLEOTIDE SEQUENCE [LARGE SCALE GENOMIC DNA]</scope>
    <source>
        <strain evidence="9 10">SAG 2036</strain>
    </source>
</reference>
<keyword evidence="4" id="KW-0813">Transport</keyword>
<evidence type="ECO:0000256" key="2">
    <source>
        <dbReference type="ARBA" id="ARBA00006370"/>
    </source>
</evidence>
<accession>A0AAW1PWK9</accession>
<evidence type="ECO:0000256" key="5">
    <source>
        <dbReference type="ARBA" id="ARBA00022729"/>
    </source>
</evidence>
<dbReference type="Pfam" id="PF02221">
    <property type="entry name" value="E1_DerP2_DerF2"/>
    <property type="match status" value="1"/>
</dbReference>
<evidence type="ECO:0000313" key="9">
    <source>
        <dbReference type="EMBL" id="KAK9812397.1"/>
    </source>
</evidence>
<evidence type="ECO:0000256" key="3">
    <source>
        <dbReference type="ARBA" id="ARBA00011245"/>
    </source>
</evidence>
<proteinExistence type="inferred from homology"/>
<dbReference type="PANTHER" id="PTHR11306">
    <property type="entry name" value="NIEMANN PICK TYPE C2 PROTEIN NPC2-RELATED"/>
    <property type="match status" value="1"/>
</dbReference>
<evidence type="ECO:0000256" key="6">
    <source>
        <dbReference type="ARBA" id="ARBA00023055"/>
    </source>
</evidence>
<dbReference type="GO" id="GO:0015918">
    <property type="term" value="P:sterol transport"/>
    <property type="evidence" value="ECO:0007669"/>
    <property type="project" value="InterPro"/>
</dbReference>
<protein>
    <recommendedName>
        <fullName evidence="8">MD-2-related lipid-recognition domain-containing protein</fullName>
    </recommendedName>
</protein>